<evidence type="ECO:0000256" key="1">
    <source>
        <dbReference type="SAM" id="MobiDB-lite"/>
    </source>
</evidence>
<dbReference type="EMBL" id="KE344513">
    <property type="protein sequence ID" value="EXB65569.1"/>
    <property type="molecule type" value="Genomic_DNA"/>
</dbReference>
<evidence type="ECO:0000313" key="2">
    <source>
        <dbReference type="EMBL" id="EXB65569.1"/>
    </source>
</evidence>
<dbReference type="Proteomes" id="UP000030645">
    <property type="component" value="Unassembled WGS sequence"/>
</dbReference>
<accession>W9RAP7</accession>
<sequence length="90" mass="10210">MNHDSNQRTNHPTKRALILAHAFQGPMLHVCGRLHIWRQRRAVGPLRRLGRDGVEEGREGNGGARPRSKRRKSGEKKTEQIWAPELTGQG</sequence>
<feature type="compositionally biased region" description="Basic and acidic residues" evidence="1">
    <location>
        <begin position="49"/>
        <end position="59"/>
    </location>
</feature>
<reference evidence="3" key="1">
    <citation type="submission" date="2013-01" db="EMBL/GenBank/DDBJ databases">
        <title>Draft Genome Sequence of a Mulberry Tree, Morus notabilis C.K. Schneid.</title>
        <authorList>
            <person name="He N."/>
            <person name="Zhao S."/>
        </authorList>
    </citation>
    <scope>NUCLEOTIDE SEQUENCE</scope>
</reference>
<protein>
    <submittedName>
        <fullName evidence="2">Uncharacterized protein</fullName>
    </submittedName>
</protein>
<organism evidence="2 3">
    <name type="scientific">Morus notabilis</name>
    <dbReference type="NCBI Taxonomy" id="981085"/>
    <lineage>
        <taxon>Eukaryota</taxon>
        <taxon>Viridiplantae</taxon>
        <taxon>Streptophyta</taxon>
        <taxon>Embryophyta</taxon>
        <taxon>Tracheophyta</taxon>
        <taxon>Spermatophyta</taxon>
        <taxon>Magnoliopsida</taxon>
        <taxon>eudicotyledons</taxon>
        <taxon>Gunneridae</taxon>
        <taxon>Pentapetalae</taxon>
        <taxon>rosids</taxon>
        <taxon>fabids</taxon>
        <taxon>Rosales</taxon>
        <taxon>Moraceae</taxon>
        <taxon>Moreae</taxon>
        <taxon>Morus</taxon>
    </lineage>
</organism>
<dbReference type="AlphaFoldDB" id="W9RAP7"/>
<evidence type="ECO:0000313" key="3">
    <source>
        <dbReference type="Proteomes" id="UP000030645"/>
    </source>
</evidence>
<name>W9RAP7_9ROSA</name>
<keyword evidence="3" id="KW-1185">Reference proteome</keyword>
<gene>
    <name evidence="2" type="ORF">L484_025835</name>
</gene>
<feature type="region of interest" description="Disordered" evidence="1">
    <location>
        <begin position="45"/>
        <end position="90"/>
    </location>
</feature>
<proteinExistence type="predicted"/>